<sequence length="234" mass="24795">MKVISTVGAGLACASCASAFVAPSSFSRVISSSPAASKALRMAEEVAAEPEAAVEPEPVPAGPAMSASIPFLEQPKNLEGMVGDIGFDPFGFATIFPVKFMREAELKHGRVAMLAVVGWLVSEVVHVPGAAYMSENPVDAMAAVGPGPMLQIFLFCGFLEWKFHNGKMTMDNMHEDGNEPGDFGFDPMMLAKKPADVREKYQLQEIKNGRLAMSAIGGLIHQSLLLGGGVPFHA</sequence>
<evidence type="ECO:0000313" key="11">
    <source>
        <dbReference type="Proteomes" id="UP000002630"/>
    </source>
</evidence>
<comment type="similarity">
    <text evidence="3">Belongs to the fucoxanthin chlorophyll protein family.</text>
</comment>
<protein>
    <submittedName>
        <fullName evidence="10">Light harvesting complex protein</fullName>
    </submittedName>
</protein>
<evidence type="ECO:0000256" key="7">
    <source>
        <dbReference type="ARBA" id="ARBA00022640"/>
    </source>
</evidence>
<comment type="subunit">
    <text evidence="4">The LHC complex of chromophytic algae is composed of fucoxanthin, chlorophyll A and C bound non-covalently by fucoxanthin chlorophyll proteins (FCPs). The ratio of pigments in this LHC is; fucoxanthin: chlorophyll C: chlorophyll A; (0.6-1): (0.1-0.3): (1).</text>
</comment>
<evidence type="ECO:0000256" key="9">
    <source>
        <dbReference type="PIRSR" id="PIRSR601344-1"/>
    </source>
</evidence>
<dbReference type="GO" id="GO:0016168">
    <property type="term" value="F:chlorophyll binding"/>
    <property type="evidence" value="ECO:0007669"/>
    <property type="project" value="UniProtKB-KW"/>
</dbReference>
<dbReference type="EMBL" id="FN647789">
    <property type="protein sequence ID" value="CBN79580.1"/>
    <property type="molecule type" value="Genomic_DNA"/>
</dbReference>
<proteinExistence type="inferred from homology"/>
<comment type="subcellular location">
    <subcellularLocation>
        <location evidence="2">Plastid</location>
        <location evidence="2">Chloroplast</location>
    </subcellularLocation>
</comment>
<keyword evidence="11" id="KW-1185">Reference proteome</keyword>
<dbReference type="Proteomes" id="UP000002630">
    <property type="component" value="Linkage Group LG09"/>
</dbReference>
<dbReference type="OMA" id="DADINTM"/>
<gene>
    <name evidence="10" type="primary">LHCP4</name>
    <name evidence="10" type="ORF">Esi_0011_0180</name>
</gene>
<keyword evidence="9" id="KW-0148">Chlorophyll</keyword>
<keyword evidence="6" id="KW-0602">Photosynthesis</keyword>
<dbReference type="eggNOG" id="ENOG502S5EH">
    <property type="taxonomic scope" value="Eukaryota"/>
</dbReference>
<dbReference type="InParanoid" id="D8LCR7"/>
<dbReference type="GO" id="GO:0009765">
    <property type="term" value="P:photosynthesis, light harvesting"/>
    <property type="evidence" value="ECO:0007669"/>
    <property type="project" value="InterPro"/>
</dbReference>
<dbReference type="InterPro" id="IPR001344">
    <property type="entry name" value="Chloro_AB-bd_pln"/>
</dbReference>
<evidence type="ECO:0000313" key="10">
    <source>
        <dbReference type="EMBL" id="CBN79580.1"/>
    </source>
</evidence>
<dbReference type="EMBL" id="FN649734">
    <property type="protein sequence ID" value="CBN79580.1"/>
    <property type="molecule type" value="Genomic_DNA"/>
</dbReference>
<feature type="binding site" evidence="9">
    <location>
        <position position="222"/>
    </location>
    <ligand>
        <name>chlorophyll a</name>
        <dbReference type="ChEBI" id="CHEBI:58416"/>
        <label>1</label>
    </ligand>
</feature>
<dbReference type="OrthoDB" id="423598at2759"/>
<feature type="binding site" evidence="9">
    <location>
        <position position="208"/>
    </location>
    <ligand>
        <name>chlorophyll a</name>
        <dbReference type="ChEBI" id="CHEBI:58416"/>
        <label>1</label>
    </ligand>
</feature>
<evidence type="ECO:0000256" key="5">
    <source>
        <dbReference type="ARBA" id="ARBA00022528"/>
    </source>
</evidence>
<evidence type="ECO:0000256" key="8">
    <source>
        <dbReference type="ARBA" id="ARBA00023243"/>
    </source>
</evidence>
<accession>D8LCR7</accession>
<dbReference type="Pfam" id="PF00504">
    <property type="entry name" value="Chloroa_b-bind"/>
    <property type="match status" value="1"/>
</dbReference>
<feature type="binding site" description="axial binding residue" evidence="9">
    <location>
        <position position="110"/>
    </location>
    <ligand>
        <name>chlorophyll b</name>
        <dbReference type="ChEBI" id="CHEBI:61721"/>
        <label>1</label>
    </ligand>
    <ligandPart>
        <name>Mg</name>
        <dbReference type="ChEBI" id="CHEBI:25107"/>
    </ligandPart>
</feature>
<keyword evidence="8" id="KW-0437">Light-harvesting polypeptide</keyword>
<organism evidence="10 11">
    <name type="scientific">Ectocarpus siliculosus</name>
    <name type="common">Brown alga</name>
    <name type="synonym">Conferva siliculosa</name>
    <dbReference type="NCBI Taxonomy" id="2880"/>
    <lineage>
        <taxon>Eukaryota</taxon>
        <taxon>Sar</taxon>
        <taxon>Stramenopiles</taxon>
        <taxon>Ochrophyta</taxon>
        <taxon>PX clade</taxon>
        <taxon>Phaeophyceae</taxon>
        <taxon>Ectocarpales</taxon>
        <taxon>Ectocarpaceae</taxon>
        <taxon>Ectocarpus</taxon>
    </lineage>
</organism>
<evidence type="ECO:0000256" key="3">
    <source>
        <dbReference type="ARBA" id="ARBA00005933"/>
    </source>
</evidence>
<comment type="function">
    <text evidence="1">The light-harvesting complex (LHC) functions as a light receptor, it captures and delivers excitation energy to photosystems with which it is closely associated. Energy is transferred from the carotenoid and chlorophyll C (or B) to chlorophyll A and the photosynthetic reaction centers where it is used to synthesize ATP and reducing power.</text>
</comment>
<evidence type="ECO:0000256" key="4">
    <source>
        <dbReference type="ARBA" id="ARBA00011623"/>
    </source>
</evidence>
<dbReference type="Gene3D" id="1.10.3460.10">
    <property type="entry name" value="Chlorophyll a/b binding protein domain"/>
    <property type="match status" value="1"/>
</dbReference>
<dbReference type="InterPro" id="IPR022796">
    <property type="entry name" value="Chloroa_b-bind"/>
</dbReference>
<dbReference type="SUPFAM" id="SSF103511">
    <property type="entry name" value="Chlorophyll a-b binding protein"/>
    <property type="match status" value="1"/>
</dbReference>
<evidence type="ECO:0000256" key="6">
    <source>
        <dbReference type="ARBA" id="ARBA00022531"/>
    </source>
</evidence>
<feature type="binding site" evidence="9">
    <location>
        <position position="210"/>
    </location>
    <ligand>
        <name>chlorophyll a</name>
        <dbReference type="ChEBI" id="CHEBI:58416"/>
        <label>1</label>
    </ligand>
</feature>
<evidence type="ECO:0000256" key="2">
    <source>
        <dbReference type="ARBA" id="ARBA00004229"/>
    </source>
</evidence>
<reference evidence="10 11" key="1">
    <citation type="journal article" date="2010" name="Nature">
        <title>The Ectocarpus genome and the independent evolution of multicellularity in brown algae.</title>
        <authorList>
            <person name="Cock J.M."/>
            <person name="Sterck L."/>
            <person name="Rouze P."/>
            <person name="Scornet D."/>
            <person name="Allen A.E."/>
            <person name="Amoutzias G."/>
            <person name="Anthouard V."/>
            <person name="Artiguenave F."/>
            <person name="Aury J.M."/>
            <person name="Badger J.H."/>
            <person name="Beszteri B."/>
            <person name="Billiau K."/>
            <person name="Bonnet E."/>
            <person name="Bothwell J.H."/>
            <person name="Bowler C."/>
            <person name="Boyen C."/>
            <person name="Brownlee C."/>
            <person name="Carrano C.J."/>
            <person name="Charrier B."/>
            <person name="Cho G.Y."/>
            <person name="Coelho S.M."/>
            <person name="Collen J."/>
            <person name="Corre E."/>
            <person name="Da Silva C."/>
            <person name="Delage L."/>
            <person name="Delaroque N."/>
            <person name="Dittami S.M."/>
            <person name="Doulbeau S."/>
            <person name="Elias M."/>
            <person name="Farnham G."/>
            <person name="Gachon C.M."/>
            <person name="Gschloessl B."/>
            <person name="Heesch S."/>
            <person name="Jabbari K."/>
            <person name="Jubin C."/>
            <person name="Kawai H."/>
            <person name="Kimura K."/>
            <person name="Kloareg B."/>
            <person name="Kupper F.C."/>
            <person name="Lang D."/>
            <person name="Le Bail A."/>
            <person name="Leblanc C."/>
            <person name="Lerouge P."/>
            <person name="Lohr M."/>
            <person name="Lopez P.J."/>
            <person name="Martens C."/>
            <person name="Maumus F."/>
            <person name="Michel G."/>
            <person name="Miranda-Saavedra D."/>
            <person name="Morales J."/>
            <person name="Moreau H."/>
            <person name="Motomura T."/>
            <person name="Nagasato C."/>
            <person name="Napoli C.A."/>
            <person name="Nelson D.R."/>
            <person name="Nyvall-Collen P."/>
            <person name="Peters A.F."/>
            <person name="Pommier C."/>
            <person name="Potin P."/>
            <person name="Poulain J."/>
            <person name="Quesneville H."/>
            <person name="Read B."/>
            <person name="Rensing S.A."/>
            <person name="Ritter A."/>
            <person name="Rousvoal S."/>
            <person name="Samanta M."/>
            <person name="Samson G."/>
            <person name="Schroeder D.C."/>
            <person name="Segurens B."/>
            <person name="Strittmatter M."/>
            <person name="Tonon T."/>
            <person name="Tregear J.W."/>
            <person name="Valentin K."/>
            <person name="von Dassow P."/>
            <person name="Yamagishi T."/>
            <person name="Van de Peer Y."/>
            <person name="Wincker P."/>
        </authorList>
    </citation>
    <scope>NUCLEOTIDE SEQUENCE [LARGE SCALE GENOMIC DNA]</scope>
    <source>
        <strain evidence="11">Ec32 / CCAP1310/4</strain>
    </source>
</reference>
<name>D8LCR7_ECTSI</name>
<feature type="binding site" evidence="9">
    <location>
        <position position="205"/>
    </location>
    <ligand>
        <name>chlorophyll a</name>
        <dbReference type="ChEBI" id="CHEBI:58416"/>
        <label>1</label>
    </ligand>
</feature>
<dbReference type="AlphaFoldDB" id="D8LCR7"/>
<keyword evidence="5" id="KW-0150">Chloroplast</keyword>
<dbReference type="GO" id="GO:0030076">
    <property type="term" value="C:light-harvesting complex"/>
    <property type="evidence" value="ECO:0007669"/>
    <property type="project" value="UniProtKB-KW"/>
</dbReference>
<dbReference type="PANTHER" id="PTHR21649">
    <property type="entry name" value="CHLOROPHYLL A/B BINDING PROTEIN"/>
    <property type="match status" value="1"/>
</dbReference>
<dbReference type="GO" id="GO:0009507">
    <property type="term" value="C:chloroplast"/>
    <property type="evidence" value="ECO:0007669"/>
    <property type="project" value="UniProtKB-SubCell"/>
</dbReference>
<evidence type="ECO:0000256" key="1">
    <source>
        <dbReference type="ARBA" id="ARBA00004022"/>
    </source>
</evidence>
<feature type="binding site" evidence="9">
    <location>
        <position position="108"/>
    </location>
    <ligand>
        <name>chlorophyll a</name>
        <dbReference type="ChEBI" id="CHEBI:58416"/>
        <label>1</label>
    </ligand>
</feature>
<dbReference type="STRING" id="2880.D8LCR7"/>
<feature type="binding site" description="axial binding residue" evidence="9">
    <location>
        <position position="105"/>
    </location>
    <ligand>
        <name>chlorophyll a</name>
        <dbReference type="ChEBI" id="CHEBI:58416"/>
        <label>2</label>
    </ligand>
    <ligandPart>
        <name>Mg</name>
        <dbReference type="ChEBI" id="CHEBI:25107"/>
    </ligandPart>
</feature>
<dbReference type="GO" id="GO:0016020">
    <property type="term" value="C:membrane"/>
    <property type="evidence" value="ECO:0007669"/>
    <property type="project" value="InterPro"/>
</dbReference>
<keyword evidence="9" id="KW-0157">Chromophore</keyword>
<keyword evidence="7" id="KW-0934">Plastid</keyword>